<reference evidence="1" key="1">
    <citation type="submission" date="2023-07" db="EMBL/GenBank/DDBJ databases">
        <title>draft genome sequence of fig (Ficus carica).</title>
        <authorList>
            <person name="Takahashi T."/>
            <person name="Nishimura K."/>
        </authorList>
    </citation>
    <scope>NUCLEOTIDE SEQUENCE</scope>
</reference>
<evidence type="ECO:0000313" key="2">
    <source>
        <dbReference type="Proteomes" id="UP001187192"/>
    </source>
</evidence>
<dbReference type="EMBL" id="BTGU01000464">
    <property type="protein sequence ID" value="GMN67521.1"/>
    <property type="molecule type" value="Genomic_DNA"/>
</dbReference>
<proteinExistence type="predicted"/>
<keyword evidence="2" id="KW-1185">Reference proteome</keyword>
<organism evidence="1 2">
    <name type="scientific">Ficus carica</name>
    <name type="common">Common fig</name>
    <dbReference type="NCBI Taxonomy" id="3494"/>
    <lineage>
        <taxon>Eukaryota</taxon>
        <taxon>Viridiplantae</taxon>
        <taxon>Streptophyta</taxon>
        <taxon>Embryophyta</taxon>
        <taxon>Tracheophyta</taxon>
        <taxon>Spermatophyta</taxon>
        <taxon>Magnoliopsida</taxon>
        <taxon>eudicotyledons</taxon>
        <taxon>Gunneridae</taxon>
        <taxon>Pentapetalae</taxon>
        <taxon>rosids</taxon>
        <taxon>fabids</taxon>
        <taxon>Rosales</taxon>
        <taxon>Moraceae</taxon>
        <taxon>Ficeae</taxon>
        <taxon>Ficus</taxon>
    </lineage>
</organism>
<comment type="caution">
    <text evidence="1">The sequence shown here is derived from an EMBL/GenBank/DDBJ whole genome shotgun (WGS) entry which is preliminary data.</text>
</comment>
<dbReference type="Proteomes" id="UP001187192">
    <property type="component" value="Unassembled WGS sequence"/>
</dbReference>
<accession>A0AA88JCW5</accession>
<dbReference type="AlphaFoldDB" id="A0AA88JCW5"/>
<gene>
    <name evidence="1" type="ORF">TIFTF001_036576</name>
</gene>
<evidence type="ECO:0000313" key="1">
    <source>
        <dbReference type="EMBL" id="GMN67521.1"/>
    </source>
</evidence>
<name>A0AA88JCW5_FICCA</name>
<protein>
    <submittedName>
        <fullName evidence="1">Uncharacterized protein</fullName>
    </submittedName>
</protein>
<sequence>MITKNMIRHCSMISEVQDIIFRWSHHIPQRRRTVPVLRPLHPHLESLHLLSLVPVFVRHCGGGGGGDHERIRRTQNRGLAEKVAVKNVVDGGVAKGEGVACGGEDEDGDLCAVEQAADVCGLPEKANASLGEGGKLNLVLD</sequence>